<dbReference type="OrthoDB" id="8554211at2"/>
<evidence type="ECO:0000256" key="10">
    <source>
        <dbReference type="ARBA" id="ARBA00023143"/>
    </source>
</evidence>
<dbReference type="InterPro" id="IPR043427">
    <property type="entry name" value="YscJ/FliF"/>
</dbReference>
<gene>
    <name evidence="15" type="primary">fliF_2</name>
    <name evidence="15" type="ORF">Lqui_2843</name>
</gene>
<evidence type="ECO:0000256" key="6">
    <source>
        <dbReference type="ARBA" id="ARBA00022475"/>
    </source>
</evidence>
<keyword evidence="15" id="KW-0282">Flagellum</keyword>
<keyword evidence="10" id="KW-0975">Bacterial flagellum</keyword>
<feature type="transmembrane region" description="Helical" evidence="12">
    <location>
        <begin position="21"/>
        <end position="42"/>
    </location>
</feature>
<evidence type="ECO:0000313" key="15">
    <source>
        <dbReference type="EMBL" id="KTD45372.1"/>
    </source>
</evidence>
<evidence type="ECO:0000256" key="9">
    <source>
        <dbReference type="ARBA" id="ARBA00023136"/>
    </source>
</evidence>
<keyword evidence="8 12" id="KW-1133">Transmembrane helix</keyword>
<comment type="similarity">
    <text evidence="4">Belongs to the FliF family.</text>
</comment>
<proteinExistence type="inferred from homology"/>
<dbReference type="PANTHER" id="PTHR30046:SF0">
    <property type="entry name" value="FLAGELLAR M-RING PROTEIN"/>
    <property type="match status" value="1"/>
</dbReference>
<evidence type="ECO:0000313" key="16">
    <source>
        <dbReference type="Proteomes" id="UP000054618"/>
    </source>
</evidence>
<comment type="subunit">
    <text evidence="11">The basal body constitutes a major portion of the flagellar organelle and consists of four rings (L,P,S, and M) mounted on a central rod. The M ring is integral to the inner membrane of the cell and may be connected to the flagellar rod via the S ring. The S (supramembrane ring) lies just distal to the M ring. The L and P rings lie in the outer membrane and the periplasmic space, respectively.</text>
</comment>
<evidence type="ECO:0000256" key="7">
    <source>
        <dbReference type="ARBA" id="ARBA00022692"/>
    </source>
</evidence>
<evidence type="ECO:0000256" key="3">
    <source>
        <dbReference type="ARBA" id="ARBA00004651"/>
    </source>
</evidence>
<comment type="subcellular location">
    <subcellularLocation>
        <location evidence="2">Bacterial flagellum basal body</location>
    </subcellularLocation>
    <subcellularLocation>
        <location evidence="3">Cell membrane</location>
        <topology evidence="3">Multi-pass membrane protein</topology>
    </subcellularLocation>
</comment>
<dbReference type="EMBL" id="LNYS01000025">
    <property type="protein sequence ID" value="KTD45372.1"/>
    <property type="molecule type" value="Genomic_DNA"/>
</dbReference>
<name>A0A0W0XLB9_9GAMM</name>
<dbReference type="GO" id="GO:0003774">
    <property type="term" value="F:cytoskeletal motor activity"/>
    <property type="evidence" value="ECO:0007669"/>
    <property type="project" value="InterPro"/>
</dbReference>
<evidence type="ECO:0000256" key="2">
    <source>
        <dbReference type="ARBA" id="ARBA00004117"/>
    </source>
</evidence>
<keyword evidence="7 12" id="KW-0812">Transmembrane</keyword>
<reference evidence="15 16" key="1">
    <citation type="submission" date="2015-11" db="EMBL/GenBank/DDBJ databases">
        <title>Genomic analysis of 38 Legionella species identifies large and diverse effector repertoires.</title>
        <authorList>
            <person name="Burstein D."/>
            <person name="Amaro F."/>
            <person name="Zusman T."/>
            <person name="Lifshitz Z."/>
            <person name="Cohen O."/>
            <person name="Gilbert J.A."/>
            <person name="Pupko T."/>
            <person name="Shuman H.A."/>
            <person name="Segal G."/>
        </authorList>
    </citation>
    <scope>NUCLEOTIDE SEQUENCE [LARGE SCALE GENOMIC DNA]</scope>
    <source>
        <strain evidence="15 16">CDC#1442-AUS-E</strain>
    </source>
</reference>
<organism evidence="15 16">
    <name type="scientific">Legionella quinlivanii</name>
    <dbReference type="NCBI Taxonomy" id="45073"/>
    <lineage>
        <taxon>Bacteria</taxon>
        <taxon>Pseudomonadati</taxon>
        <taxon>Pseudomonadota</taxon>
        <taxon>Gammaproteobacteria</taxon>
        <taxon>Legionellales</taxon>
        <taxon>Legionellaceae</taxon>
        <taxon>Legionella</taxon>
    </lineage>
</organism>
<dbReference type="Proteomes" id="UP000054618">
    <property type="component" value="Unassembled WGS sequence"/>
</dbReference>
<keyword evidence="6" id="KW-1003">Cell membrane</keyword>
<accession>A0A0W0XLB9</accession>
<evidence type="ECO:0000256" key="8">
    <source>
        <dbReference type="ARBA" id="ARBA00022989"/>
    </source>
</evidence>
<dbReference type="Gene3D" id="3.30.300.30">
    <property type="match status" value="1"/>
</dbReference>
<dbReference type="InterPro" id="IPR006182">
    <property type="entry name" value="FliF_N_dom"/>
</dbReference>
<dbReference type="NCBIfam" id="TIGR00206">
    <property type="entry name" value="fliF"/>
    <property type="match status" value="1"/>
</dbReference>
<comment type="caution">
    <text evidence="15">The sequence shown here is derived from an EMBL/GenBank/DDBJ whole genome shotgun (WGS) entry which is preliminary data.</text>
</comment>
<dbReference type="InterPro" id="IPR000067">
    <property type="entry name" value="FlgMring_FliF"/>
</dbReference>
<feature type="domain" description="Flagellar M-ring C-terminal" evidence="14">
    <location>
        <begin position="245"/>
        <end position="365"/>
    </location>
</feature>
<dbReference type="RefSeq" id="WP_058508899.1">
    <property type="nucleotide sequence ID" value="NZ_CAAAIK010000014.1"/>
</dbReference>
<evidence type="ECO:0000256" key="12">
    <source>
        <dbReference type="SAM" id="Phobius"/>
    </source>
</evidence>
<evidence type="ECO:0000256" key="1">
    <source>
        <dbReference type="ARBA" id="ARBA00003820"/>
    </source>
</evidence>
<sequence>MNFYFNSIYLWFGRQEKPKQIMILLTVGFIILSSVLTSIFLLKPDYGTLFNNLDSQDANEIIRQLDQDNIHYQLQNSGRDILIDKHLVDKTRIRLMSSNLNGHVGFELFDKTDFGLTEFSQKINYQRALQGELERTISSLEEVRQARVHLVIPEQHFLQKETHPTKASVTLQLKKPIGKQQVKSIQKLLTASIANLAAENVVIIDQNGNNLSIPREISGEGHFAAKRRIEDYLNSKITDMLGHIFPQDNVYVKIDVTLNYDELRRELIKPQSQGLITHEKEMQHTAPAELTKKTNPVQDLTRERSYEFGHEKEQFLRANGRIERLTVSVTVPKQTESSTLLQIERMVKTTIGFDSKRGDSISVEALLPPPVQSDIFLNETPSAPASETLSIKYGLAALLIIGAISYGVQRRNNLKRRQHLLESLNQWISHHE</sequence>
<dbReference type="AlphaFoldDB" id="A0A0W0XLB9"/>
<dbReference type="InterPro" id="IPR045851">
    <property type="entry name" value="AMP-bd_C_sf"/>
</dbReference>
<feature type="domain" description="Flagellar M-ring N-terminal" evidence="13">
    <location>
        <begin position="43"/>
        <end position="212"/>
    </location>
</feature>
<evidence type="ECO:0000259" key="13">
    <source>
        <dbReference type="Pfam" id="PF01514"/>
    </source>
</evidence>
<keyword evidence="15" id="KW-0966">Cell projection</keyword>
<keyword evidence="9 12" id="KW-0472">Membrane</keyword>
<dbReference type="GO" id="GO:0005886">
    <property type="term" value="C:plasma membrane"/>
    <property type="evidence" value="ECO:0007669"/>
    <property type="project" value="UniProtKB-SubCell"/>
</dbReference>
<dbReference type="GO" id="GO:0009431">
    <property type="term" value="C:bacterial-type flagellum basal body, MS ring"/>
    <property type="evidence" value="ECO:0007669"/>
    <property type="project" value="InterPro"/>
</dbReference>
<dbReference type="STRING" id="45073.Lqui_2843"/>
<evidence type="ECO:0000256" key="11">
    <source>
        <dbReference type="ARBA" id="ARBA00025936"/>
    </source>
</evidence>
<comment type="function">
    <text evidence="1">The M ring may be actively involved in energy transduction.</text>
</comment>
<keyword evidence="15" id="KW-0969">Cilium</keyword>
<evidence type="ECO:0000256" key="5">
    <source>
        <dbReference type="ARBA" id="ARBA00017949"/>
    </source>
</evidence>
<dbReference type="Pfam" id="PF01514">
    <property type="entry name" value="YscJ_FliF"/>
    <property type="match status" value="1"/>
</dbReference>
<dbReference type="PRINTS" id="PR01009">
    <property type="entry name" value="FLGMRINGFLIF"/>
</dbReference>
<keyword evidence="16" id="KW-1185">Reference proteome</keyword>
<dbReference type="Pfam" id="PF08345">
    <property type="entry name" value="YscJ_FliF_C"/>
    <property type="match status" value="1"/>
</dbReference>
<dbReference type="PANTHER" id="PTHR30046">
    <property type="entry name" value="FLAGELLAR M-RING PROTEIN"/>
    <property type="match status" value="1"/>
</dbReference>
<dbReference type="PATRIC" id="fig|45073.5.peg.3019"/>
<dbReference type="GO" id="GO:0071973">
    <property type="term" value="P:bacterial-type flagellum-dependent cell motility"/>
    <property type="evidence" value="ECO:0007669"/>
    <property type="project" value="InterPro"/>
</dbReference>
<evidence type="ECO:0000259" key="14">
    <source>
        <dbReference type="Pfam" id="PF08345"/>
    </source>
</evidence>
<dbReference type="InterPro" id="IPR013556">
    <property type="entry name" value="Flag_M-ring_C"/>
</dbReference>
<evidence type="ECO:0000256" key="4">
    <source>
        <dbReference type="ARBA" id="ARBA00007971"/>
    </source>
</evidence>
<protein>
    <recommendedName>
        <fullName evidence="5">Flagellar M-ring protein</fullName>
    </recommendedName>
</protein>